<dbReference type="OrthoDB" id="5918570at2759"/>
<dbReference type="AlphaFoldDB" id="A0A0V0Z383"/>
<accession>A0A0V0Z383</accession>
<sequence length="86" mass="10184">MWEYLYPYINNRLLAPACPPQMHLWYNLEWTIHAPGSHSCPQSIVSTRRKNQYMPGVTLVQQKIFTGHCCPECVRDLLVPMMFRQF</sequence>
<gene>
    <name evidence="1" type="ORF">T03_12038</name>
</gene>
<reference evidence="1 2" key="1">
    <citation type="submission" date="2015-01" db="EMBL/GenBank/DDBJ databases">
        <title>Evolution of Trichinella species and genotypes.</title>
        <authorList>
            <person name="Korhonen P.K."/>
            <person name="Edoardo P."/>
            <person name="Giuseppe L.R."/>
            <person name="Gasser R.B."/>
        </authorList>
    </citation>
    <scope>NUCLEOTIDE SEQUENCE [LARGE SCALE GENOMIC DNA]</scope>
    <source>
        <strain evidence="1">ISS120</strain>
    </source>
</reference>
<evidence type="ECO:0000313" key="1">
    <source>
        <dbReference type="EMBL" id="KRY06944.1"/>
    </source>
</evidence>
<comment type="caution">
    <text evidence="1">The sequence shown here is derived from an EMBL/GenBank/DDBJ whole genome shotgun (WGS) entry which is preliminary data.</text>
</comment>
<protein>
    <submittedName>
        <fullName evidence="1">Uncharacterized protein</fullName>
    </submittedName>
</protein>
<evidence type="ECO:0000313" key="2">
    <source>
        <dbReference type="Proteomes" id="UP000054653"/>
    </source>
</evidence>
<dbReference type="Proteomes" id="UP000054653">
    <property type="component" value="Unassembled WGS sequence"/>
</dbReference>
<organism evidence="1 2">
    <name type="scientific">Trichinella britovi</name>
    <name type="common">Parasitic roundworm</name>
    <dbReference type="NCBI Taxonomy" id="45882"/>
    <lineage>
        <taxon>Eukaryota</taxon>
        <taxon>Metazoa</taxon>
        <taxon>Ecdysozoa</taxon>
        <taxon>Nematoda</taxon>
        <taxon>Enoplea</taxon>
        <taxon>Dorylaimia</taxon>
        <taxon>Trichinellida</taxon>
        <taxon>Trichinellidae</taxon>
        <taxon>Trichinella</taxon>
    </lineage>
</organism>
<name>A0A0V0Z383_TRIBR</name>
<dbReference type="EMBL" id="JYDI01004278">
    <property type="protein sequence ID" value="KRY06944.1"/>
    <property type="molecule type" value="Genomic_DNA"/>
</dbReference>
<keyword evidence="2" id="KW-1185">Reference proteome</keyword>
<proteinExistence type="predicted"/>